<dbReference type="PANTHER" id="PTHR23131">
    <property type="entry name" value="ENDORIBONUCLEASE LACTB2"/>
    <property type="match status" value="1"/>
</dbReference>
<dbReference type="Gene3D" id="1.10.10.10">
    <property type="entry name" value="Winged helix-like DNA-binding domain superfamily/Winged helix DNA-binding domain"/>
    <property type="match status" value="1"/>
</dbReference>
<dbReference type="GO" id="GO:0016787">
    <property type="term" value="F:hydrolase activity"/>
    <property type="evidence" value="ECO:0007669"/>
    <property type="project" value="UniProtKB-KW"/>
</dbReference>
<organism evidence="2 3">
    <name type="scientific">Meridianimarinicoccus roseus</name>
    <dbReference type="NCBI Taxonomy" id="2072018"/>
    <lineage>
        <taxon>Bacteria</taxon>
        <taxon>Pseudomonadati</taxon>
        <taxon>Pseudomonadota</taxon>
        <taxon>Alphaproteobacteria</taxon>
        <taxon>Rhodobacterales</taxon>
        <taxon>Paracoccaceae</taxon>
        <taxon>Meridianimarinicoccus</taxon>
    </lineage>
</organism>
<reference evidence="2 3" key="1">
    <citation type="submission" date="2018-05" db="EMBL/GenBank/DDBJ databases">
        <title>Rhodobacteraceae gen. nov., sp. nov. isolated from sea water.</title>
        <authorList>
            <person name="Ren Y."/>
        </authorList>
    </citation>
    <scope>NUCLEOTIDE SEQUENCE [LARGE SCALE GENOMIC DNA]</scope>
    <source>
        <strain evidence="2 3">TG-679</strain>
    </source>
</reference>
<dbReference type="PANTHER" id="PTHR23131:SF0">
    <property type="entry name" value="ENDORIBONUCLEASE LACTB2"/>
    <property type="match status" value="1"/>
</dbReference>
<evidence type="ECO:0000259" key="1">
    <source>
        <dbReference type="SMART" id="SM00849"/>
    </source>
</evidence>
<gene>
    <name evidence="2" type="ORF">DKT77_00060</name>
</gene>
<dbReference type="Pfam" id="PF00753">
    <property type="entry name" value="Lactamase_B"/>
    <property type="match status" value="1"/>
</dbReference>
<feature type="domain" description="Metallo-beta-lactamase" evidence="1">
    <location>
        <begin position="35"/>
        <end position="215"/>
    </location>
</feature>
<dbReference type="Proteomes" id="UP000245680">
    <property type="component" value="Unassembled WGS sequence"/>
</dbReference>
<dbReference type="InterPro" id="IPR001279">
    <property type="entry name" value="Metallo-B-lactamas"/>
</dbReference>
<dbReference type="SUPFAM" id="SSF56281">
    <property type="entry name" value="Metallo-hydrolase/oxidoreductase"/>
    <property type="match status" value="1"/>
</dbReference>
<name>A0A2V2LR10_9RHOB</name>
<sequence length="316" mass="33485">MHAEDFNPVPGKPDQIAPELQRVLAPNPGPMTWRGTNTYLLGTRGVAVIDPGPDDPAHLDAILGALGPHRHVSHIFVTHAHIDHAPLARTLSAHTGAPVLAYGDAGAGRSDVMLALVARGLLSGGEGVDTGFRPDRALSDGAETVGDGWTLTAHWTPGHMGNHMVFAWQDAVFSGDLVMGWSSSLVSPPDGDMTDFMASCVRLHARAPRVLYPGHGAPVRRPAERIAELVAHRRAREAALLAALAEGPGDLARLTERVYGDLASVLIPAAQRNTLAHLVDLHKRGAICAAPELQDDAVFALVRKDDKKTTNASGRS</sequence>
<dbReference type="CDD" id="cd16278">
    <property type="entry name" value="metallo-hydrolase-like_MBL-fold"/>
    <property type="match status" value="1"/>
</dbReference>
<keyword evidence="2" id="KW-0378">Hydrolase</keyword>
<accession>A0A2V2LR10</accession>
<dbReference type="EMBL" id="QGKU01000002">
    <property type="protein sequence ID" value="PWR04639.1"/>
    <property type="molecule type" value="Genomic_DNA"/>
</dbReference>
<keyword evidence="3" id="KW-1185">Reference proteome</keyword>
<dbReference type="InterPro" id="IPR041516">
    <property type="entry name" value="LACTB2_WH"/>
</dbReference>
<evidence type="ECO:0000313" key="2">
    <source>
        <dbReference type="EMBL" id="PWR04639.1"/>
    </source>
</evidence>
<dbReference type="AlphaFoldDB" id="A0A2V2LR10"/>
<dbReference type="InterPro" id="IPR050662">
    <property type="entry name" value="Sec-metab_biosynth-thioest"/>
</dbReference>
<evidence type="ECO:0000313" key="3">
    <source>
        <dbReference type="Proteomes" id="UP000245680"/>
    </source>
</evidence>
<dbReference type="SMART" id="SM00849">
    <property type="entry name" value="Lactamase_B"/>
    <property type="match status" value="1"/>
</dbReference>
<comment type="caution">
    <text evidence="2">The sequence shown here is derived from an EMBL/GenBank/DDBJ whole genome shotgun (WGS) entry which is preliminary data.</text>
</comment>
<dbReference type="InterPro" id="IPR036866">
    <property type="entry name" value="RibonucZ/Hydroxyglut_hydro"/>
</dbReference>
<dbReference type="OrthoDB" id="9788263at2"/>
<protein>
    <submittedName>
        <fullName evidence="2">MBL fold metallo-hydrolase</fullName>
    </submittedName>
</protein>
<dbReference type="Gene3D" id="3.60.15.10">
    <property type="entry name" value="Ribonuclease Z/Hydroxyacylglutathione hydrolase-like"/>
    <property type="match status" value="1"/>
</dbReference>
<dbReference type="RefSeq" id="WP_109809698.1">
    <property type="nucleotide sequence ID" value="NZ_QGKU01000002.1"/>
</dbReference>
<dbReference type="Pfam" id="PF17778">
    <property type="entry name" value="WHD_BLACT"/>
    <property type="match status" value="1"/>
</dbReference>
<dbReference type="InterPro" id="IPR036388">
    <property type="entry name" value="WH-like_DNA-bd_sf"/>
</dbReference>
<proteinExistence type="predicted"/>